<dbReference type="EMBL" id="SNWH01000002">
    <property type="protein sequence ID" value="TDO15175.1"/>
    <property type="molecule type" value="Genomic_DNA"/>
</dbReference>
<keyword evidence="1" id="KW-1133">Transmembrane helix</keyword>
<protein>
    <submittedName>
        <fullName evidence="2">Uncharacterized protein</fullName>
    </submittedName>
</protein>
<keyword evidence="1" id="KW-0812">Transmembrane</keyword>
<accession>A0A4R6I356</accession>
<gene>
    <name evidence="2" type="ORF">DFO68_1025</name>
</gene>
<reference evidence="2 3" key="1">
    <citation type="submission" date="2019-03" db="EMBL/GenBank/DDBJ databases">
        <title>Freshwater and sediment microbial communities from various areas in North America, analyzing microbe dynamics in response to fracking.</title>
        <authorList>
            <person name="Lamendella R."/>
        </authorList>
    </citation>
    <scope>NUCLEOTIDE SEQUENCE [LARGE SCALE GENOMIC DNA]</scope>
    <source>
        <strain evidence="2 3">1_TX</strain>
    </source>
</reference>
<dbReference type="AlphaFoldDB" id="A0A4R6I356"/>
<evidence type="ECO:0000313" key="2">
    <source>
        <dbReference type="EMBL" id="TDO15175.1"/>
    </source>
</evidence>
<organism evidence="2 3">
    <name type="scientific">Halomonas ventosae</name>
    <dbReference type="NCBI Taxonomy" id="229007"/>
    <lineage>
        <taxon>Bacteria</taxon>
        <taxon>Pseudomonadati</taxon>
        <taxon>Pseudomonadota</taxon>
        <taxon>Gammaproteobacteria</taxon>
        <taxon>Oceanospirillales</taxon>
        <taxon>Halomonadaceae</taxon>
        <taxon>Halomonas</taxon>
    </lineage>
</organism>
<keyword evidence="1" id="KW-0472">Membrane</keyword>
<name>A0A4R6I356_9GAMM</name>
<sequence>MLNLSATLIAFLSFVAVVLFICVVAYRNADRLEAYVERKFRRKAHRPNSDLK</sequence>
<feature type="transmembrane region" description="Helical" evidence="1">
    <location>
        <begin position="6"/>
        <end position="26"/>
    </location>
</feature>
<evidence type="ECO:0000256" key="1">
    <source>
        <dbReference type="SAM" id="Phobius"/>
    </source>
</evidence>
<comment type="caution">
    <text evidence="2">The sequence shown here is derived from an EMBL/GenBank/DDBJ whole genome shotgun (WGS) entry which is preliminary data.</text>
</comment>
<dbReference type="Proteomes" id="UP000295150">
    <property type="component" value="Unassembled WGS sequence"/>
</dbReference>
<keyword evidence="3" id="KW-1185">Reference proteome</keyword>
<evidence type="ECO:0000313" key="3">
    <source>
        <dbReference type="Proteomes" id="UP000295150"/>
    </source>
</evidence>
<proteinExistence type="predicted"/>